<evidence type="ECO:0000256" key="1">
    <source>
        <dbReference type="ARBA" id="ARBA00022723"/>
    </source>
</evidence>
<feature type="domain" description="RING-type" evidence="7">
    <location>
        <begin position="7"/>
        <end position="47"/>
    </location>
</feature>
<dbReference type="SUPFAM" id="SSF57850">
    <property type="entry name" value="RING/U-box"/>
    <property type="match status" value="1"/>
</dbReference>
<dbReference type="InterPro" id="IPR001841">
    <property type="entry name" value="Znf_RING"/>
</dbReference>
<dbReference type="EMBL" id="KQ971371">
    <property type="protein sequence ID" value="EFA10202.1"/>
    <property type="molecule type" value="Genomic_DNA"/>
</dbReference>
<reference evidence="8 9" key="2">
    <citation type="journal article" date="2010" name="Nucleic Acids Res.">
        <title>BeetleBase in 2010: revisions to provide comprehensive genomic information for Tribolium castaneum.</title>
        <authorList>
            <person name="Kim H.S."/>
            <person name="Murphy T."/>
            <person name="Xia J."/>
            <person name="Caragea D."/>
            <person name="Park Y."/>
            <person name="Beeman R.W."/>
            <person name="Lorenzen M.D."/>
            <person name="Butcher S."/>
            <person name="Manak J.R."/>
            <person name="Brown S.J."/>
        </authorList>
    </citation>
    <scope>GENOME REANNOTATION</scope>
    <source>
        <strain evidence="8 9">Georgia GA2</strain>
    </source>
</reference>
<dbReference type="GO" id="GO:0007131">
    <property type="term" value="P:reciprocal meiotic recombination"/>
    <property type="evidence" value="ECO:0007669"/>
    <property type="project" value="InterPro"/>
</dbReference>
<dbReference type="GO" id="GO:0000795">
    <property type="term" value="C:synaptonemal complex"/>
    <property type="evidence" value="ECO:0000318"/>
    <property type="project" value="GO_Central"/>
</dbReference>
<dbReference type="InParanoid" id="D6X225"/>
<gene>
    <name evidence="8" type="primary">AUGUSTUS-3.0.2_12397</name>
    <name evidence="8" type="ORF">TcasGA2_TC012397</name>
</gene>
<evidence type="ECO:0000256" key="5">
    <source>
        <dbReference type="PROSITE-ProRule" id="PRU00175"/>
    </source>
</evidence>
<dbReference type="GO" id="GO:0019789">
    <property type="term" value="F:SUMO transferase activity"/>
    <property type="evidence" value="ECO:0000318"/>
    <property type="project" value="GO_Central"/>
</dbReference>
<keyword evidence="1" id="KW-0479">Metal-binding</keyword>
<organism evidence="8 9">
    <name type="scientific">Tribolium castaneum</name>
    <name type="common">Red flour beetle</name>
    <dbReference type="NCBI Taxonomy" id="7070"/>
    <lineage>
        <taxon>Eukaryota</taxon>
        <taxon>Metazoa</taxon>
        <taxon>Ecdysozoa</taxon>
        <taxon>Arthropoda</taxon>
        <taxon>Hexapoda</taxon>
        <taxon>Insecta</taxon>
        <taxon>Pterygota</taxon>
        <taxon>Neoptera</taxon>
        <taxon>Endopterygota</taxon>
        <taxon>Coleoptera</taxon>
        <taxon>Polyphaga</taxon>
        <taxon>Cucujiformia</taxon>
        <taxon>Tenebrionidae</taxon>
        <taxon>Tenebrionidae incertae sedis</taxon>
        <taxon>Tribolium</taxon>
    </lineage>
</organism>
<accession>D6X225</accession>
<dbReference type="eggNOG" id="KOG4739">
    <property type="taxonomic scope" value="Eukaryota"/>
</dbReference>
<dbReference type="Gene3D" id="3.30.40.10">
    <property type="entry name" value="Zinc/RING finger domain, C3HC4 (zinc finger)"/>
    <property type="match status" value="1"/>
</dbReference>
<dbReference type="InterPro" id="IPR013083">
    <property type="entry name" value="Znf_RING/FYVE/PHD"/>
</dbReference>
<dbReference type="STRING" id="7070.D6X225"/>
<dbReference type="PANTHER" id="PTHR22663:SF17">
    <property type="entry name" value="RING FINGER PROTEIN NARYA-RELATED"/>
    <property type="match status" value="1"/>
</dbReference>
<feature type="region of interest" description="Disordered" evidence="6">
    <location>
        <begin position="183"/>
        <end position="202"/>
    </location>
</feature>
<keyword evidence="4" id="KW-0469">Meiosis</keyword>
<dbReference type="AlphaFoldDB" id="D6X225"/>
<protein>
    <submittedName>
        <fullName evidence="8">Putative E3 SUMO-protein ligase RNF212-like Protein</fullName>
    </submittedName>
</protein>
<evidence type="ECO:0000259" key="7">
    <source>
        <dbReference type="PROSITE" id="PS50089"/>
    </source>
</evidence>
<dbReference type="GO" id="GO:0007129">
    <property type="term" value="P:homologous chromosome pairing at meiosis"/>
    <property type="evidence" value="ECO:0000318"/>
    <property type="project" value="GO_Central"/>
</dbReference>
<dbReference type="PROSITE" id="PS00518">
    <property type="entry name" value="ZF_RING_1"/>
    <property type="match status" value="1"/>
</dbReference>
<dbReference type="HOGENOM" id="CLU_1162468_0_0_1"/>
<dbReference type="PhylomeDB" id="D6X225"/>
<evidence type="ECO:0000313" key="9">
    <source>
        <dbReference type="Proteomes" id="UP000007266"/>
    </source>
</evidence>
<sequence>MSDWVHCNRCSEKFNAQTTFFLAECGHIFCQKCVEKIKLSKKCSLCDKSGKVLPLNKDVDQHILDFFLPLDAMLKKCHEVYKFQLQHRNTLYQNLLGKYNYTKKEYITCYNASKQLIKENQTLRSMLRSAGKSPQGFSTSTPVSLNSDNVTFQNTSMMSSIATKTPNMFKDYSMKMFPGYPKMQPFSSRSSQSPSPAQRVPMGYSGLQERAMIHRGSLDTMRSLEELRRKSQLAPNNRN</sequence>
<reference evidence="8 9" key="1">
    <citation type="journal article" date="2008" name="Nature">
        <title>The genome of the model beetle and pest Tribolium castaneum.</title>
        <authorList>
            <consortium name="Tribolium Genome Sequencing Consortium"/>
            <person name="Richards S."/>
            <person name="Gibbs R.A."/>
            <person name="Weinstock G.M."/>
            <person name="Brown S.J."/>
            <person name="Denell R."/>
            <person name="Beeman R.W."/>
            <person name="Gibbs R."/>
            <person name="Beeman R.W."/>
            <person name="Brown S.J."/>
            <person name="Bucher G."/>
            <person name="Friedrich M."/>
            <person name="Grimmelikhuijzen C.J."/>
            <person name="Klingler M."/>
            <person name="Lorenzen M."/>
            <person name="Richards S."/>
            <person name="Roth S."/>
            <person name="Schroder R."/>
            <person name="Tautz D."/>
            <person name="Zdobnov E.M."/>
            <person name="Muzny D."/>
            <person name="Gibbs R.A."/>
            <person name="Weinstock G.M."/>
            <person name="Attaway T."/>
            <person name="Bell S."/>
            <person name="Buhay C.J."/>
            <person name="Chandrabose M.N."/>
            <person name="Chavez D."/>
            <person name="Clerk-Blankenburg K.P."/>
            <person name="Cree A."/>
            <person name="Dao M."/>
            <person name="Davis C."/>
            <person name="Chacko J."/>
            <person name="Dinh H."/>
            <person name="Dugan-Rocha S."/>
            <person name="Fowler G."/>
            <person name="Garner T.T."/>
            <person name="Garnes J."/>
            <person name="Gnirke A."/>
            <person name="Hawes A."/>
            <person name="Hernandez J."/>
            <person name="Hines S."/>
            <person name="Holder M."/>
            <person name="Hume J."/>
            <person name="Jhangiani S.N."/>
            <person name="Joshi V."/>
            <person name="Khan Z.M."/>
            <person name="Jackson L."/>
            <person name="Kovar C."/>
            <person name="Kowis A."/>
            <person name="Lee S."/>
            <person name="Lewis L.R."/>
            <person name="Margolis J."/>
            <person name="Morgan M."/>
            <person name="Nazareth L.V."/>
            <person name="Nguyen N."/>
            <person name="Okwuonu G."/>
            <person name="Parker D."/>
            <person name="Richards S."/>
            <person name="Ruiz S.J."/>
            <person name="Santibanez J."/>
            <person name="Savard J."/>
            <person name="Scherer S.E."/>
            <person name="Schneider B."/>
            <person name="Sodergren E."/>
            <person name="Tautz D."/>
            <person name="Vattahil S."/>
            <person name="Villasana D."/>
            <person name="White C.S."/>
            <person name="Wright R."/>
            <person name="Park Y."/>
            <person name="Beeman R.W."/>
            <person name="Lord J."/>
            <person name="Oppert B."/>
            <person name="Lorenzen M."/>
            <person name="Brown S."/>
            <person name="Wang L."/>
            <person name="Savard J."/>
            <person name="Tautz D."/>
            <person name="Richards S."/>
            <person name="Weinstock G."/>
            <person name="Gibbs R.A."/>
            <person name="Liu Y."/>
            <person name="Worley K."/>
            <person name="Weinstock G."/>
            <person name="Elsik C.G."/>
            <person name="Reese J.T."/>
            <person name="Elhaik E."/>
            <person name="Landan G."/>
            <person name="Graur D."/>
            <person name="Arensburger P."/>
            <person name="Atkinson P."/>
            <person name="Beeman R.W."/>
            <person name="Beidler J."/>
            <person name="Brown S.J."/>
            <person name="Demuth J.P."/>
            <person name="Drury D.W."/>
            <person name="Du Y.Z."/>
            <person name="Fujiwara H."/>
            <person name="Lorenzen M."/>
            <person name="Maselli V."/>
            <person name="Osanai M."/>
            <person name="Park Y."/>
            <person name="Robertson H.M."/>
            <person name="Tu Z."/>
            <person name="Wang J.J."/>
            <person name="Wang S."/>
            <person name="Richards S."/>
            <person name="Song H."/>
            <person name="Zhang L."/>
            <person name="Sodergren E."/>
            <person name="Werner D."/>
            <person name="Stanke M."/>
            <person name="Morgenstern B."/>
            <person name="Solovyev V."/>
            <person name="Kosarev P."/>
            <person name="Brown G."/>
            <person name="Chen H.C."/>
            <person name="Ermolaeva O."/>
            <person name="Hlavina W."/>
            <person name="Kapustin Y."/>
            <person name="Kiryutin B."/>
            <person name="Kitts P."/>
            <person name="Maglott D."/>
            <person name="Pruitt K."/>
            <person name="Sapojnikov V."/>
            <person name="Souvorov A."/>
            <person name="Mackey A.J."/>
            <person name="Waterhouse R.M."/>
            <person name="Wyder S."/>
            <person name="Zdobnov E.M."/>
            <person name="Zdobnov E.M."/>
            <person name="Wyder S."/>
            <person name="Kriventseva E.V."/>
            <person name="Kadowaki T."/>
            <person name="Bork P."/>
            <person name="Aranda M."/>
            <person name="Bao R."/>
            <person name="Beermann A."/>
            <person name="Berns N."/>
            <person name="Bolognesi R."/>
            <person name="Bonneton F."/>
            <person name="Bopp D."/>
            <person name="Brown S.J."/>
            <person name="Bucher G."/>
            <person name="Butts T."/>
            <person name="Chaumot A."/>
            <person name="Denell R.E."/>
            <person name="Ferrier D.E."/>
            <person name="Friedrich M."/>
            <person name="Gordon C.M."/>
            <person name="Jindra M."/>
            <person name="Klingler M."/>
            <person name="Lan Q."/>
            <person name="Lattorff H.M."/>
            <person name="Laudet V."/>
            <person name="von Levetsow C."/>
            <person name="Liu Z."/>
            <person name="Lutz R."/>
            <person name="Lynch J.A."/>
            <person name="da Fonseca R.N."/>
            <person name="Posnien N."/>
            <person name="Reuter R."/>
            <person name="Roth S."/>
            <person name="Savard J."/>
            <person name="Schinko J.B."/>
            <person name="Schmitt C."/>
            <person name="Schoppmeier M."/>
            <person name="Schroder R."/>
            <person name="Shippy T.D."/>
            <person name="Simonnet F."/>
            <person name="Marques-Souza H."/>
            <person name="Tautz D."/>
            <person name="Tomoyasu Y."/>
            <person name="Trauner J."/>
            <person name="Van der Zee M."/>
            <person name="Vervoort M."/>
            <person name="Wittkopp N."/>
            <person name="Wimmer E.A."/>
            <person name="Yang X."/>
            <person name="Jones A.K."/>
            <person name="Sattelle D.B."/>
            <person name="Ebert P.R."/>
            <person name="Nelson D."/>
            <person name="Scott J.G."/>
            <person name="Beeman R.W."/>
            <person name="Muthukrishnan S."/>
            <person name="Kramer K.J."/>
            <person name="Arakane Y."/>
            <person name="Beeman R.W."/>
            <person name="Zhu Q."/>
            <person name="Hogenkamp D."/>
            <person name="Dixit R."/>
            <person name="Oppert B."/>
            <person name="Jiang H."/>
            <person name="Zou Z."/>
            <person name="Marshall J."/>
            <person name="Elpidina E."/>
            <person name="Vinokurov K."/>
            <person name="Oppert C."/>
            <person name="Zou Z."/>
            <person name="Evans J."/>
            <person name="Lu Z."/>
            <person name="Zhao P."/>
            <person name="Sumathipala N."/>
            <person name="Altincicek B."/>
            <person name="Vilcinskas A."/>
            <person name="Williams M."/>
            <person name="Hultmark D."/>
            <person name="Hetru C."/>
            <person name="Jiang H."/>
            <person name="Grimmelikhuijzen C.J."/>
            <person name="Hauser F."/>
            <person name="Cazzamali G."/>
            <person name="Williamson M."/>
            <person name="Park Y."/>
            <person name="Li B."/>
            <person name="Tanaka Y."/>
            <person name="Predel R."/>
            <person name="Neupert S."/>
            <person name="Schachtner J."/>
            <person name="Verleyen P."/>
            <person name="Raible F."/>
            <person name="Bork P."/>
            <person name="Friedrich M."/>
            <person name="Walden K.K."/>
            <person name="Robertson H.M."/>
            <person name="Angeli S."/>
            <person name="Foret S."/>
            <person name="Bucher G."/>
            <person name="Schuetz S."/>
            <person name="Maleszka R."/>
            <person name="Wimmer E.A."/>
            <person name="Beeman R.W."/>
            <person name="Lorenzen M."/>
            <person name="Tomoyasu Y."/>
            <person name="Miller S.C."/>
            <person name="Grossmann D."/>
            <person name="Bucher G."/>
        </authorList>
    </citation>
    <scope>NUCLEOTIDE SEQUENCE [LARGE SCALE GENOMIC DNA]</scope>
    <source>
        <strain evidence="8 9">Georgia GA2</strain>
    </source>
</reference>
<dbReference type="Proteomes" id="UP000007266">
    <property type="component" value="Linkage group 9"/>
</dbReference>
<dbReference type="PANTHER" id="PTHR22663">
    <property type="entry name" value="RING FINGER PROTEIN NARYA-RELATED"/>
    <property type="match status" value="1"/>
</dbReference>
<evidence type="ECO:0000256" key="3">
    <source>
        <dbReference type="ARBA" id="ARBA00022833"/>
    </source>
</evidence>
<evidence type="ECO:0000256" key="2">
    <source>
        <dbReference type="ARBA" id="ARBA00022771"/>
    </source>
</evidence>
<dbReference type="SMART" id="SM00184">
    <property type="entry name" value="RING"/>
    <property type="match status" value="1"/>
</dbReference>
<evidence type="ECO:0000256" key="4">
    <source>
        <dbReference type="ARBA" id="ARBA00023254"/>
    </source>
</evidence>
<feature type="region of interest" description="Disordered" evidence="6">
    <location>
        <begin position="220"/>
        <end position="239"/>
    </location>
</feature>
<keyword evidence="9" id="KW-1185">Reference proteome</keyword>
<keyword evidence="8" id="KW-0436">Ligase</keyword>
<evidence type="ECO:0000256" key="6">
    <source>
        <dbReference type="SAM" id="MobiDB-lite"/>
    </source>
</evidence>
<dbReference type="PROSITE" id="PS50089">
    <property type="entry name" value="ZF_RING_2"/>
    <property type="match status" value="1"/>
</dbReference>
<dbReference type="OrthoDB" id="2535391at2759"/>
<dbReference type="OMA" id="ITCYNAS"/>
<dbReference type="KEGG" id="tca:103314205"/>
<proteinExistence type="predicted"/>
<feature type="compositionally biased region" description="Low complexity" evidence="6">
    <location>
        <begin position="184"/>
        <end position="198"/>
    </location>
</feature>
<dbReference type="Pfam" id="PF14634">
    <property type="entry name" value="zf-RING_5"/>
    <property type="match status" value="1"/>
</dbReference>
<name>D6X225_TRICA</name>
<dbReference type="InterPro" id="IPR042123">
    <property type="entry name" value="Zip3/RNF212-like"/>
</dbReference>
<keyword evidence="2 5" id="KW-0863">Zinc-finger</keyword>
<dbReference type="GO" id="GO:0008270">
    <property type="term" value="F:zinc ion binding"/>
    <property type="evidence" value="ECO:0007669"/>
    <property type="project" value="UniProtKB-KW"/>
</dbReference>
<dbReference type="GO" id="GO:0016874">
    <property type="term" value="F:ligase activity"/>
    <property type="evidence" value="ECO:0007669"/>
    <property type="project" value="UniProtKB-KW"/>
</dbReference>
<dbReference type="InterPro" id="IPR017907">
    <property type="entry name" value="Znf_RING_CS"/>
</dbReference>
<keyword evidence="3" id="KW-0862">Zinc</keyword>
<evidence type="ECO:0000313" key="8">
    <source>
        <dbReference type="EMBL" id="EFA10202.1"/>
    </source>
</evidence>